<evidence type="ECO:0000313" key="7">
    <source>
        <dbReference type="EMBL" id="RKO67261.1"/>
    </source>
</evidence>
<proteinExistence type="predicted"/>
<dbReference type="PIRSF" id="PIRSF015582">
    <property type="entry name" value="Cit_lyase_B"/>
    <property type="match status" value="1"/>
</dbReference>
<evidence type="ECO:0000256" key="5">
    <source>
        <dbReference type="PIRSR" id="PIRSR015582-2"/>
    </source>
</evidence>
<keyword evidence="3 5" id="KW-0460">Magnesium</keyword>
<dbReference type="Gene3D" id="3.20.20.60">
    <property type="entry name" value="Phosphoenolpyruvate-binding domains"/>
    <property type="match status" value="1"/>
</dbReference>
<feature type="binding site" evidence="5">
    <location>
        <position position="155"/>
    </location>
    <ligand>
        <name>Mg(2+)</name>
        <dbReference type="ChEBI" id="CHEBI:18420"/>
    </ligand>
</feature>
<evidence type="ECO:0000256" key="3">
    <source>
        <dbReference type="ARBA" id="ARBA00022842"/>
    </source>
</evidence>
<feature type="binding site" evidence="4">
    <location>
        <position position="65"/>
    </location>
    <ligand>
        <name>substrate</name>
    </ligand>
</feature>
<feature type="binding site" evidence="4">
    <location>
        <position position="128"/>
    </location>
    <ligand>
        <name>substrate</name>
    </ligand>
</feature>
<protein>
    <submittedName>
        <fullName evidence="7">CoA ester lyase</fullName>
    </submittedName>
</protein>
<dbReference type="PANTHER" id="PTHR32308:SF0">
    <property type="entry name" value="HPCH_HPAI ALDOLASE_CITRATE LYASE DOMAIN-CONTAINING PROTEIN"/>
    <property type="match status" value="1"/>
</dbReference>
<accession>A0A494WW33</accession>
<dbReference type="SUPFAM" id="SSF51621">
    <property type="entry name" value="Phosphoenolpyruvate/pyruvate domain"/>
    <property type="match status" value="1"/>
</dbReference>
<reference evidence="7 8" key="1">
    <citation type="submission" date="2018-10" db="EMBL/GenBank/DDBJ databases">
        <authorList>
            <person name="Grouzdev D.S."/>
            <person name="Krutkina M.S."/>
            <person name="Tourova T.P."/>
            <person name="Nazina T.N."/>
        </authorList>
    </citation>
    <scope>NUCLEOTIDE SEQUENCE [LARGE SCALE GENOMIC DNA]</scope>
    <source>
        <strain evidence="7 8">435</strain>
    </source>
</reference>
<dbReference type="EMBL" id="RBWE01000001">
    <property type="protein sequence ID" value="RKO67261.1"/>
    <property type="molecule type" value="Genomic_DNA"/>
</dbReference>
<gene>
    <name evidence="7" type="ORF">D7024_10030</name>
</gene>
<dbReference type="InterPro" id="IPR005000">
    <property type="entry name" value="Aldolase/citrate-lyase_domain"/>
</dbReference>
<organism evidence="7 8">
    <name type="scientific">Desulfofundulus salinus</name>
    <dbReference type="NCBI Taxonomy" id="2419843"/>
    <lineage>
        <taxon>Bacteria</taxon>
        <taxon>Bacillati</taxon>
        <taxon>Bacillota</taxon>
        <taxon>Clostridia</taxon>
        <taxon>Eubacteriales</taxon>
        <taxon>Peptococcaceae</taxon>
        <taxon>Desulfofundulus</taxon>
    </lineage>
</organism>
<keyword evidence="2 5" id="KW-0479">Metal-binding</keyword>
<sequence>MEKPLRSFLFAPASDLRKVDKALSLDADAVILDLEDAVAVSEKVRARSLVLDVLGRTSREGIYVRVNGVNTRWIVGDLMAVVGGRPAGIMLPKAEDAEEVRRVDWLIGQLEREYGLPTGEMELIPLVETARGVMNAYEVATSCPRVKRLAFGAVDYTLDICTSLTGQGTEIFYARSHLVVASRAAGIEGPIDTVYPNIKDEEGLAEECRLVRSLGFAGKLVIHPAQLGPVNEIFSPTPREIDYAAKVAQAFAQAEAEGIAAVQLEGKFIDYPVAAWARRTLAIARALGLAGEKGSGEQRV</sequence>
<dbReference type="InterPro" id="IPR040442">
    <property type="entry name" value="Pyrv_kinase-like_dom_sf"/>
</dbReference>
<evidence type="ECO:0000313" key="8">
    <source>
        <dbReference type="Proteomes" id="UP000271256"/>
    </source>
</evidence>
<dbReference type="InterPro" id="IPR015813">
    <property type="entry name" value="Pyrv/PenolPyrv_kinase-like_dom"/>
</dbReference>
<dbReference type="InterPro" id="IPR011206">
    <property type="entry name" value="Citrate_lyase_beta/mcl1/mcl2"/>
</dbReference>
<keyword evidence="7" id="KW-0456">Lyase</keyword>
<comment type="cofactor">
    <cofactor evidence="1">
        <name>Mg(2+)</name>
        <dbReference type="ChEBI" id="CHEBI:18420"/>
    </cofactor>
</comment>
<feature type="binding site" evidence="5">
    <location>
        <position position="128"/>
    </location>
    <ligand>
        <name>Mg(2+)</name>
        <dbReference type="ChEBI" id="CHEBI:18420"/>
    </ligand>
</feature>
<dbReference type="AlphaFoldDB" id="A0A494WW33"/>
<dbReference type="GO" id="GO:0006107">
    <property type="term" value="P:oxaloacetate metabolic process"/>
    <property type="evidence" value="ECO:0007669"/>
    <property type="project" value="TreeGrafter"/>
</dbReference>
<name>A0A494WW33_9FIRM</name>
<dbReference type="GO" id="GO:0000287">
    <property type="term" value="F:magnesium ion binding"/>
    <property type="evidence" value="ECO:0007669"/>
    <property type="project" value="TreeGrafter"/>
</dbReference>
<evidence type="ECO:0000256" key="1">
    <source>
        <dbReference type="ARBA" id="ARBA00001946"/>
    </source>
</evidence>
<dbReference type="Proteomes" id="UP000271256">
    <property type="component" value="Unassembled WGS sequence"/>
</dbReference>
<feature type="domain" description="HpcH/HpaI aldolase/citrate lyase" evidence="6">
    <location>
        <begin position="6"/>
        <end position="224"/>
    </location>
</feature>
<comment type="caution">
    <text evidence="7">The sequence shown here is derived from an EMBL/GenBank/DDBJ whole genome shotgun (WGS) entry which is preliminary data.</text>
</comment>
<dbReference type="PANTHER" id="PTHR32308">
    <property type="entry name" value="LYASE BETA SUBUNIT, PUTATIVE (AFU_ORTHOLOGUE AFUA_4G13030)-RELATED"/>
    <property type="match status" value="1"/>
</dbReference>
<dbReference type="Pfam" id="PF03328">
    <property type="entry name" value="HpcH_HpaI"/>
    <property type="match status" value="1"/>
</dbReference>
<dbReference type="GO" id="GO:0016829">
    <property type="term" value="F:lyase activity"/>
    <property type="evidence" value="ECO:0007669"/>
    <property type="project" value="UniProtKB-KW"/>
</dbReference>
<dbReference type="OrthoDB" id="9786940at2"/>
<evidence type="ECO:0000259" key="6">
    <source>
        <dbReference type="Pfam" id="PF03328"/>
    </source>
</evidence>
<keyword evidence="8" id="KW-1185">Reference proteome</keyword>
<evidence type="ECO:0000256" key="4">
    <source>
        <dbReference type="PIRSR" id="PIRSR015582-1"/>
    </source>
</evidence>
<evidence type="ECO:0000256" key="2">
    <source>
        <dbReference type="ARBA" id="ARBA00022723"/>
    </source>
</evidence>
<dbReference type="RefSeq" id="WP_121451675.1">
    <property type="nucleotide sequence ID" value="NZ_RBWE01000001.1"/>
</dbReference>